<accession>A0A1T3CLE0</accession>
<dbReference type="InterPro" id="IPR029058">
    <property type="entry name" value="AB_hydrolase_fold"/>
</dbReference>
<evidence type="ECO:0000313" key="2">
    <source>
        <dbReference type="EMBL" id="OPB41897.1"/>
    </source>
</evidence>
<protein>
    <submittedName>
        <fullName evidence="2">Dienelactone hydrolase family protein</fullName>
    </submittedName>
</protein>
<name>A0A1T3CLE0_9HYPO</name>
<gene>
    <name evidence="2" type="ORF">A0O28_0104570</name>
</gene>
<dbReference type="SUPFAM" id="SSF53474">
    <property type="entry name" value="alpha/beta-Hydrolases"/>
    <property type="match status" value="1"/>
</dbReference>
<dbReference type="InterPro" id="IPR002925">
    <property type="entry name" value="Dienelactn_hydro"/>
</dbReference>
<evidence type="ECO:0000313" key="3">
    <source>
        <dbReference type="Proteomes" id="UP000191004"/>
    </source>
</evidence>
<sequence>MASNPPGPCCFTGFRHEGTPSGSQELIDGVKTYIARPQGDAIEKKAVIVISDVFGVSHNSMLLADDFAANGYLALLPDLLEGENLPLDVFETGSVDIPSWAARHSPTQVDPILDRIVRYLRSNQSIERIAGAGYCFGGKYTARFLKEGKLDVGYAAHPSYITFEELESIEKPFSIAAAEIDHIFTRDLRHKSEDTLIGTQKPYQINLFSGVAHGFAVRGDLTKSLNRFSKEQAFLQAIGWFNEYL</sequence>
<proteinExistence type="predicted"/>
<dbReference type="EMBL" id="LVVK01000014">
    <property type="protein sequence ID" value="OPB41897.1"/>
    <property type="molecule type" value="Genomic_DNA"/>
</dbReference>
<evidence type="ECO:0000259" key="1">
    <source>
        <dbReference type="Pfam" id="PF01738"/>
    </source>
</evidence>
<comment type="caution">
    <text evidence="2">The sequence shown here is derived from an EMBL/GenBank/DDBJ whole genome shotgun (WGS) entry which is preliminary data.</text>
</comment>
<dbReference type="Gene3D" id="3.40.50.1820">
    <property type="entry name" value="alpha/beta hydrolase"/>
    <property type="match status" value="1"/>
</dbReference>
<reference evidence="2 3" key="1">
    <citation type="submission" date="2016-04" db="EMBL/GenBank/DDBJ databases">
        <title>Multiple horizontal gene transfer events from other fungi enriched the ability of the initially mycotrophic fungus Trichoderma (Ascomycota) to feed on dead plant biomass.</title>
        <authorList>
            <person name="Atanasova L."/>
            <person name="Chenthamara K."/>
            <person name="Zhang J."/>
            <person name="Grujic M."/>
            <person name="Henrissat B."/>
            <person name="Kuo A."/>
            <person name="Aertz A."/>
            <person name="Salamov A."/>
            <person name="Lipzen A."/>
            <person name="Labutti K."/>
            <person name="Barry K."/>
            <person name="Miao Y."/>
            <person name="Rahimi M.J."/>
            <person name="Shen Q."/>
            <person name="Grigoriev I.V."/>
            <person name="Kubicek C.P."/>
            <person name="Druzhinina I.S."/>
        </authorList>
    </citation>
    <scope>NUCLEOTIDE SEQUENCE [LARGE SCALE GENOMIC DNA]</scope>
    <source>
        <strain evidence="2 3">NJAU 4742</strain>
    </source>
</reference>
<dbReference type="GO" id="GO:0016787">
    <property type="term" value="F:hydrolase activity"/>
    <property type="evidence" value="ECO:0007669"/>
    <property type="project" value="UniProtKB-KW"/>
</dbReference>
<keyword evidence="2" id="KW-0378">Hydrolase</keyword>
<organism evidence="2 3">
    <name type="scientific">Trichoderma guizhouense</name>
    <dbReference type="NCBI Taxonomy" id="1491466"/>
    <lineage>
        <taxon>Eukaryota</taxon>
        <taxon>Fungi</taxon>
        <taxon>Dikarya</taxon>
        <taxon>Ascomycota</taxon>
        <taxon>Pezizomycotina</taxon>
        <taxon>Sordariomycetes</taxon>
        <taxon>Hypocreomycetidae</taxon>
        <taxon>Hypocreales</taxon>
        <taxon>Hypocreaceae</taxon>
        <taxon>Trichoderma</taxon>
    </lineage>
</organism>
<dbReference type="PANTHER" id="PTHR17630:SF44">
    <property type="entry name" value="PROTEIN AIM2"/>
    <property type="match status" value="1"/>
</dbReference>
<dbReference type="AlphaFoldDB" id="A0A1T3CLE0"/>
<dbReference type="Proteomes" id="UP000191004">
    <property type="component" value="Unassembled WGS sequence"/>
</dbReference>
<dbReference type="PANTHER" id="PTHR17630">
    <property type="entry name" value="DIENELACTONE HYDROLASE"/>
    <property type="match status" value="1"/>
</dbReference>
<dbReference type="Pfam" id="PF01738">
    <property type="entry name" value="DLH"/>
    <property type="match status" value="1"/>
</dbReference>
<dbReference type="OrthoDB" id="17560at2759"/>
<feature type="domain" description="Dienelactone hydrolase" evidence="1">
    <location>
        <begin position="31"/>
        <end position="245"/>
    </location>
</feature>
<keyword evidence="3" id="KW-1185">Reference proteome</keyword>